<proteinExistence type="predicted"/>
<evidence type="ECO:0000256" key="1">
    <source>
        <dbReference type="SAM" id="Phobius"/>
    </source>
</evidence>
<comment type="caution">
    <text evidence="2">The sequence shown here is derived from an EMBL/GenBank/DDBJ whole genome shotgun (WGS) entry which is preliminary data.</text>
</comment>
<gene>
    <name evidence="2" type="ORF">SLEP1_g30713</name>
</gene>
<sequence>MQIFFYSILTQFSIIIKNYQFLINFNKCPIACRVRWRLLVTRNKRKVGILCTIWKLVFNAFDFYYALSLLWHNFYSSNKKHTTKLWTCHNLEKWCQVIDQLLGSEG</sequence>
<keyword evidence="3" id="KW-1185">Reference proteome</keyword>
<keyword evidence="1" id="KW-0472">Membrane</keyword>
<protein>
    <submittedName>
        <fullName evidence="2">Uncharacterized protein</fullName>
    </submittedName>
</protein>
<dbReference type="AlphaFoldDB" id="A0AAV5K113"/>
<organism evidence="2 3">
    <name type="scientific">Rubroshorea leprosula</name>
    <dbReference type="NCBI Taxonomy" id="152421"/>
    <lineage>
        <taxon>Eukaryota</taxon>
        <taxon>Viridiplantae</taxon>
        <taxon>Streptophyta</taxon>
        <taxon>Embryophyta</taxon>
        <taxon>Tracheophyta</taxon>
        <taxon>Spermatophyta</taxon>
        <taxon>Magnoliopsida</taxon>
        <taxon>eudicotyledons</taxon>
        <taxon>Gunneridae</taxon>
        <taxon>Pentapetalae</taxon>
        <taxon>rosids</taxon>
        <taxon>malvids</taxon>
        <taxon>Malvales</taxon>
        <taxon>Dipterocarpaceae</taxon>
        <taxon>Rubroshorea</taxon>
    </lineage>
</organism>
<accession>A0AAV5K113</accession>
<feature type="transmembrane region" description="Helical" evidence="1">
    <location>
        <begin position="47"/>
        <end position="67"/>
    </location>
</feature>
<keyword evidence="1" id="KW-1133">Transmembrane helix</keyword>
<reference evidence="2 3" key="1">
    <citation type="journal article" date="2021" name="Commun. Biol.">
        <title>The genome of Shorea leprosula (Dipterocarpaceae) highlights the ecological relevance of drought in aseasonal tropical rainforests.</title>
        <authorList>
            <person name="Ng K.K.S."/>
            <person name="Kobayashi M.J."/>
            <person name="Fawcett J.A."/>
            <person name="Hatakeyama M."/>
            <person name="Paape T."/>
            <person name="Ng C.H."/>
            <person name="Ang C.C."/>
            <person name="Tnah L.H."/>
            <person name="Lee C.T."/>
            <person name="Nishiyama T."/>
            <person name="Sese J."/>
            <person name="O'Brien M.J."/>
            <person name="Copetti D."/>
            <person name="Mohd Noor M.I."/>
            <person name="Ong R.C."/>
            <person name="Putra M."/>
            <person name="Sireger I.Z."/>
            <person name="Indrioko S."/>
            <person name="Kosugi Y."/>
            <person name="Izuno A."/>
            <person name="Isagi Y."/>
            <person name="Lee S.L."/>
            <person name="Shimizu K.K."/>
        </authorList>
    </citation>
    <scope>NUCLEOTIDE SEQUENCE [LARGE SCALE GENOMIC DNA]</scope>
    <source>
        <strain evidence="2">214</strain>
    </source>
</reference>
<name>A0AAV5K113_9ROSI</name>
<keyword evidence="1" id="KW-0812">Transmembrane</keyword>
<evidence type="ECO:0000313" key="2">
    <source>
        <dbReference type="EMBL" id="GKV20614.1"/>
    </source>
</evidence>
<dbReference type="Proteomes" id="UP001054252">
    <property type="component" value="Unassembled WGS sequence"/>
</dbReference>
<dbReference type="EMBL" id="BPVZ01000055">
    <property type="protein sequence ID" value="GKV20614.1"/>
    <property type="molecule type" value="Genomic_DNA"/>
</dbReference>
<evidence type="ECO:0000313" key="3">
    <source>
        <dbReference type="Proteomes" id="UP001054252"/>
    </source>
</evidence>